<accession>A0ACC5SUJ1</accession>
<evidence type="ECO:0000313" key="2">
    <source>
        <dbReference type="Proteomes" id="UP000823773"/>
    </source>
</evidence>
<dbReference type="Proteomes" id="UP000823773">
    <property type="component" value="Unassembled WGS sequence"/>
</dbReference>
<name>A0ACC5SUJ1_ENSAD</name>
<protein>
    <submittedName>
        <fullName evidence="1">Fatty acid desaturase</fullName>
    </submittedName>
</protein>
<reference evidence="1" key="1">
    <citation type="submission" date="2021-03" db="EMBL/GenBank/DDBJ databases">
        <title>Genomic Encyclopedia of Type Strains, Phase IV (KMG-IV): sequencing the most valuable type-strain genomes for metagenomic binning, comparative biology and taxonomic classification.</title>
        <authorList>
            <person name="Goeker M."/>
        </authorList>
    </citation>
    <scope>NUCLEOTIDE SEQUENCE</scope>
    <source>
        <strain evidence="1">DSM 18131</strain>
    </source>
</reference>
<comment type="caution">
    <text evidence="1">The sequence shown here is derived from an EMBL/GenBank/DDBJ whole genome shotgun (WGS) entry which is preliminary data.</text>
</comment>
<dbReference type="EMBL" id="JAGGJR010000003">
    <property type="protein sequence ID" value="MBP1872547.1"/>
    <property type="molecule type" value="Genomic_DNA"/>
</dbReference>
<organism evidence="1 2">
    <name type="scientific">Ensifer adhaerens</name>
    <name type="common">Sinorhizobium morelense</name>
    <dbReference type="NCBI Taxonomy" id="106592"/>
    <lineage>
        <taxon>Bacteria</taxon>
        <taxon>Pseudomonadati</taxon>
        <taxon>Pseudomonadota</taxon>
        <taxon>Alphaproteobacteria</taxon>
        <taxon>Hyphomicrobiales</taxon>
        <taxon>Rhizobiaceae</taxon>
        <taxon>Sinorhizobium/Ensifer group</taxon>
        <taxon>Ensifer</taxon>
    </lineage>
</organism>
<proteinExistence type="predicted"/>
<evidence type="ECO:0000313" key="1">
    <source>
        <dbReference type="EMBL" id="MBP1872547.1"/>
    </source>
</evidence>
<gene>
    <name evidence="1" type="ORF">J2Z19_002259</name>
</gene>
<keyword evidence="2" id="KW-1185">Reference proteome</keyword>
<sequence>MIKHRPDDTLPPQRTISPISRIEWQTVALAIIIYGGFFALTWFWQSLPVMAVIGLGGWLIAWHGSLQHEVIHGHPTRNRFVNDAVGWPPLSLWLPYAIYRAGHLTHHRDEHLTDPIEDPESSYFTQAAWERMGGAGRLLADWNTTLLGRLTLGPIVMIASFLAQEAALVLNGDRRRAAIWIRHAIGVAAILVWVIEVCGMPLWLYGFGFVYVGAALTRLRSYAEHRYADHHDERTAIVENSPLFGLLFLYNNLHVLHHKRPGVPWYRIPLLYRRDRDALIAVNGGLVYDGYLDVARRFLFRPHDDPRHPLHRQRGSAAVDFRPAVETDAGATEIAPSTVG</sequence>